<keyword evidence="2" id="KW-1185">Reference proteome</keyword>
<proteinExistence type="predicted"/>
<reference evidence="1" key="1">
    <citation type="submission" date="2023-10" db="EMBL/GenBank/DDBJ databases">
        <authorList>
            <person name="Rodriguez Cubillos JULIANA M."/>
            <person name="De Vega J."/>
        </authorList>
    </citation>
    <scope>NUCLEOTIDE SEQUENCE</scope>
</reference>
<dbReference type="Proteomes" id="UP001177021">
    <property type="component" value="Unassembled WGS sequence"/>
</dbReference>
<organism evidence="1 2">
    <name type="scientific">Trifolium pratense</name>
    <name type="common">Red clover</name>
    <dbReference type="NCBI Taxonomy" id="57577"/>
    <lineage>
        <taxon>Eukaryota</taxon>
        <taxon>Viridiplantae</taxon>
        <taxon>Streptophyta</taxon>
        <taxon>Embryophyta</taxon>
        <taxon>Tracheophyta</taxon>
        <taxon>Spermatophyta</taxon>
        <taxon>Magnoliopsida</taxon>
        <taxon>eudicotyledons</taxon>
        <taxon>Gunneridae</taxon>
        <taxon>Pentapetalae</taxon>
        <taxon>rosids</taxon>
        <taxon>fabids</taxon>
        <taxon>Fabales</taxon>
        <taxon>Fabaceae</taxon>
        <taxon>Papilionoideae</taxon>
        <taxon>50 kb inversion clade</taxon>
        <taxon>NPAAA clade</taxon>
        <taxon>Hologalegina</taxon>
        <taxon>IRL clade</taxon>
        <taxon>Trifolieae</taxon>
        <taxon>Trifolium</taxon>
    </lineage>
</organism>
<evidence type="ECO:0000313" key="1">
    <source>
        <dbReference type="EMBL" id="CAJ2679048.1"/>
    </source>
</evidence>
<accession>A0ACB0MBY6</accession>
<comment type="caution">
    <text evidence="1">The sequence shown here is derived from an EMBL/GenBank/DDBJ whole genome shotgun (WGS) entry which is preliminary data.</text>
</comment>
<name>A0ACB0MBY6_TRIPR</name>
<gene>
    <name evidence="1" type="ORF">MILVUS5_LOCUS41233</name>
</gene>
<protein>
    <submittedName>
        <fullName evidence="1">Uncharacterized protein</fullName>
    </submittedName>
</protein>
<sequence>MTLVPKCNFANAKWIVTSVGLPYWYGFQMNSLRKDCDLRWITLLTNSLDVCVVINGGNRNESQDPVWYPTGFQRNSLRNDRCMWPGNGNGNFTVASAYHLLQSDVDNESMHVHCLDVICCALMTLVPKCNFANAKLNVTCVG</sequence>
<evidence type="ECO:0000313" key="2">
    <source>
        <dbReference type="Proteomes" id="UP001177021"/>
    </source>
</evidence>
<dbReference type="EMBL" id="CASHSV030000823">
    <property type="protein sequence ID" value="CAJ2679048.1"/>
    <property type="molecule type" value="Genomic_DNA"/>
</dbReference>